<dbReference type="AlphaFoldDB" id="A0A507QQF6"/>
<gene>
    <name evidence="3" type="ORF">MPDQ_000983</name>
</gene>
<proteinExistence type="inferred from homology"/>
<organism evidence="3 4">
    <name type="scientific">Monascus purpureus</name>
    <name type="common">Red mold</name>
    <name type="synonym">Monascus anka</name>
    <dbReference type="NCBI Taxonomy" id="5098"/>
    <lineage>
        <taxon>Eukaryota</taxon>
        <taxon>Fungi</taxon>
        <taxon>Dikarya</taxon>
        <taxon>Ascomycota</taxon>
        <taxon>Pezizomycotina</taxon>
        <taxon>Eurotiomycetes</taxon>
        <taxon>Eurotiomycetidae</taxon>
        <taxon>Eurotiales</taxon>
        <taxon>Aspergillaceae</taxon>
        <taxon>Monascus</taxon>
    </lineage>
</organism>
<dbReference type="GO" id="GO:0055129">
    <property type="term" value="P:L-proline biosynthetic process"/>
    <property type="evidence" value="ECO:0007669"/>
    <property type="project" value="TreeGrafter"/>
</dbReference>
<evidence type="ECO:0000259" key="2">
    <source>
        <dbReference type="Pfam" id="PF03807"/>
    </source>
</evidence>
<protein>
    <recommendedName>
        <fullName evidence="2">Pyrroline-5-carboxylate reductase catalytic N-terminal domain-containing protein</fullName>
    </recommendedName>
</protein>
<comment type="caution">
    <text evidence="3">The sequence shown here is derived from an EMBL/GenBank/DDBJ whole genome shotgun (WGS) entry which is preliminary data.</text>
</comment>
<feature type="domain" description="Pyrroline-5-carboxylate reductase catalytic N-terminal" evidence="2">
    <location>
        <begin position="57"/>
        <end position="129"/>
    </location>
</feature>
<comment type="similarity">
    <text evidence="1">Belongs to the pyrroline-5-carboxylate reductase family.</text>
</comment>
<keyword evidence="4" id="KW-1185">Reference proteome</keyword>
<dbReference type="EMBL" id="VIFY01000123">
    <property type="protein sequence ID" value="TQB70063.1"/>
    <property type="molecule type" value="Genomic_DNA"/>
</dbReference>
<dbReference type="Proteomes" id="UP000319663">
    <property type="component" value="Unassembled WGS sequence"/>
</dbReference>
<dbReference type="OrthoDB" id="10263291at2759"/>
<reference evidence="3 4" key="1">
    <citation type="submission" date="2019-06" db="EMBL/GenBank/DDBJ databases">
        <title>Wine fermentation using esterase from Monascus purpureus.</title>
        <authorList>
            <person name="Geng C."/>
            <person name="Zhang Y."/>
        </authorList>
    </citation>
    <scope>NUCLEOTIDE SEQUENCE [LARGE SCALE GENOMIC DNA]</scope>
    <source>
        <strain evidence="3">HQ1</strain>
    </source>
</reference>
<sequence length="266" mass="28525">MARIPAGRPWPSGRPSGRYAAIAVWHRSLAAMVRTLSIGDCAYFSHLHTGSFARFLACVRSQAAEEKLRQRFSEHTDRLAISRGDNVNAVEHADAAMVAVDPADIKAVLTQPGVREALGNKLLISVAAGWTRQQLETALYGETTPAAGDNARDRRAWVICTLPNIAAQVSQSITAIELSEPALPESYLNATTAIFDQIGRTVHLKPGLMPVATAVGGSTPAFFAVICGLMVMEENGVRGHVGRALREAVTLARLMGKAGHVNDTRH</sequence>
<dbReference type="InterPro" id="IPR036291">
    <property type="entry name" value="NAD(P)-bd_dom_sf"/>
</dbReference>
<dbReference type="PANTHER" id="PTHR11645">
    <property type="entry name" value="PYRROLINE-5-CARBOXYLATE REDUCTASE"/>
    <property type="match status" value="1"/>
</dbReference>
<dbReference type="Gene3D" id="3.40.50.720">
    <property type="entry name" value="NAD(P)-binding Rossmann-like Domain"/>
    <property type="match status" value="1"/>
</dbReference>
<evidence type="ECO:0000256" key="1">
    <source>
        <dbReference type="ARBA" id="ARBA00005525"/>
    </source>
</evidence>
<dbReference type="GO" id="GO:0004735">
    <property type="term" value="F:pyrroline-5-carboxylate reductase activity"/>
    <property type="evidence" value="ECO:0007669"/>
    <property type="project" value="TreeGrafter"/>
</dbReference>
<dbReference type="Pfam" id="PF03807">
    <property type="entry name" value="F420_oxidored"/>
    <property type="match status" value="1"/>
</dbReference>
<dbReference type="PANTHER" id="PTHR11645:SF27">
    <property type="entry name" value="HYPOTHETICAL PYRROLINE-5-CARBOXYLATE REDUCTASE (EUROFUNG)"/>
    <property type="match status" value="1"/>
</dbReference>
<dbReference type="SUPFAM" id="SSF51735">
    <property type="entry name" value="NAD(P)-binding Rossmann-fold domains"/>
    <property type="match status" value="1"/>
</dbReference>
<dbReference type="InterPro" id="IPR028939">
    <property type="entry name" value="P5C_Rdtase_cat_N"/>
</dbReference>
<evidence type="ECO:0000313" key="4">
    <source>
        <dbReference type="Proteomes" id="UP000319663"/>
    </source>
</evidence>
<name>A0A507QQF6_MONPU</name>
<dbReference type="STRING" id="5098.A0A507QQF6"/>
<accession>A0A507QQF6</accession>
<evidence type="ECO:0000313" key="3">
    <source>
        <dbReference type="EMBL" id="TQB70063.1"/>
    </source>
</evidence>